<dbReference type="AlphaFoldDB" id="A0A4Y3WYS5"/>
<organism evidence="1 2">
    <name type="scientific">Pseudonocardia hydrocarbonoxydans</name>
    <dbReference type="NCBI Taxonomy" id="76726"/>
    <lineage>
        <taxon>Bacteria</taxon>
        <taxon>Bacillati</taxon>
        <taxon>Actinomycetota</taxon>
        <taxon>Actinomycetes</taxon>
        <taxon>Pseudonocardiales</taxon>
        <taxon>Pseudonocardiaceae</taxon>
        <taxon>Pseudonocardia</taxon>
    </lineage>
</organism>
<accession>A0A4Y3WYS5</accession>
<evidence type="ECO:0000313" key="2">
    <source>
        <dbReference type="Proteomes" id="UP000320338"/>
    </source>
</evidence>
<gene>
    <name evidence="1" type="ORF">PHY01_51620</name>
</gene>
<protein>
    <submittedName>
        <fullName evidence="1">Uncharacterized protein</fullName>
    </submittedName>
</protein>
<dbReference type="Proteomes" id="UP000320338">
    <property type="component" value="Unassembled WGS sequence"/>
</dbReference>
<comment type="caution">
    <text evidence="1">The sequence shown here is derived from an EMBL/GenBank/DDBJ whole genome shotgun (WGS) entry which is preliminary data.</text>
</comment>
<sequence>MRSAMKYPADLRVINPSVVMVCQDCEHGWELVSTADVRALMDNGCPNCEGWVWAGDLMAGHTTTDDARRADA</sequence>
<dbReference type="EMBL" id="BJNG01000062">
    <property type="protein sequence ID" value="GEC22879.1"/>
    <property type="molecule type" value="Genomic_DNA"/>
</dbReference>
<reference evidence="1 2" key="1">
    <citation type="submission" date="2019-06" db="EMBL/GenBank/DDBJ databases">
        <title>Whole genome shotgun sequence of Pseudonocardia hydrocarbonoxydans NBRC 14498.</title>
        <authorList>
            <person name="Hosoyama A."/>
            <person name="Uohara A."/>
            <person name="Ohji S."/>
            <person name="Ichikawa N."/>
        </authorList>
    </citation>
    <scope>NUCLEOTIDE SEQUENCE [LARGE SCALE GENOMIC DNA]</scope>
    <source>
        <strain evidence="1 2">NBRC 14498</strain>
    </source>
</reference>
<proteinExistence type="predicted"/>
<dbReference type="RefSeq" id="WP_141282760.1">
    <property type="nucleotide sequence ID" value="NZ_BJNG01000062.1"/>
</dbReference>
<evidence type="ECO:0000313" key="1">
    <source>
        <dbReference type="EMBL" id="GEC22879.1"/>
    </source>
</evidence>
<name>A0A4Y3WYS5_9PSEU</name>
<keyword evidence="2" id="KW-1185">Reference proteome</keyword>